<comment type="domain">
    <text evidence="10">The SBD domain (substrate-binding domain) mediates the interaction with substrate proteins. It is related to the TRAF family.</text>
</comment>
<keyword evidence="5 10" id="KW-0479">Metal-binding</keyword>
<comment type="similarity">
    <text evidence="3 10">Belongs to the SINA (Seven in absentia) family.</text>
</comment>
<feature type="domain" description="SIAH-type" evidence="11">
    <location>
        <begin position="70"/>
        <end position="135"/>
    </location>
</feature>
<dbReference type="GO" id="GO:0005737">
    <property type="term" value="C:cytoplasm"/>
    <property type="evidence" value="ECO:0007669"/>
    <property type="project" value="InterPro"/>
</dbReference>
<protein>
    <recommendedName>
        <fullName evidence="10">E3 ubiquitin-protein ligase</fullName>
        <ecNumber evidence="10">2.3.2.27</ecNumber>
    </recommendedName>
</protein>
<accession>A0A067R991</accession>
<dbReference type="AlphaFoldDB" id="A0A067R991"/>
<dbReference type="GO" id="GO:0043161">
    <property type="term" value="P:proteasome-mediated ubiquitin-dependent protein catabolic process"/>
    <property type="evidence" value="ECO:0007669"/>
    <property type="project" value="TreeGrafter"/>
</dbReference>
<dbReference type="InterPro" id="IPR013083">
    <property type="entry name" value="Znf_RING/FYVE/PHD"/>
</dbReference>
<dbReference type="Gene3D" id="3.30.40.10">
    <property type="entry name" value="Zinc/RING finger domain, C3HC4 (zinc finger)"/>
    <property type="match status" value="2"/>
</dbReference>
<dbReference type="OrthoDB" id="8211436at2759"/>
<reference evidence="12 13" key="1">
    <citation type="journal article" date="2014" name="Nat. Commun.">
        <title>Molecular traces of alternative social organization in a termite genome.</title>
        <authorList>
            <person name="Terrapon N."/>
            <person name="Li C."/>
            <person name="Robertson H.M."/>
            <person name="Ji L."/>
            <person name="Meng X."/>
            <person name="Booth W."/>
            <person name="Chen Z."/>
            <person name="Childers C.P."/>
            <person name="Glastad K.M."/>
            <person name="Gokhale K."/>
            <person name="Gowin J."/>
            <person name="Gronenberg W."/>
            <person name="Hermansen R.A."/>
            <person name="Hu H."/>
            <person name="Hunt B.G."/>
            <person name="Huylmans A.K."/>
            <person name="Khalil S.M."/>
            <person name="Mitchell R.D."/>
            <person name="Munoz-Torres M.C."/>
            <person name="Mustard J.A."/>
            <person name="Pan H."/>
            <person name="Reese J.T."/>
            <person name="Scharf M.E."/>
            <person name="Sun F."/>
            <person name="Vogel H."/>
            <person name="Xiao J."/>
            <person name="Yang W."/>
            <person name="Yang Z."/>
            <person name="Yang Z."/>
            <person name="Zhou J."/>
            <person name="Zhu J."/>
            <person name="Brent C.S."/>
            <person name="Elsik C.G."/>
            <person name="Goodisman M.A."/>
            <person name="Liberles D.A."/>
            <person name="Roe R.M."/>
            <person name="Vargo E.L."/>
            <person name="Vilcinskas A."/>
            <person name="Wang J."/>
            <person name="Bornberg-Bauer E."/>
            <person name="Korb J."/>
            <person name="Zhang G."/>
            <person name="Liebig J."/>
        </authorList>
    </citation>
    <scope>NUCLEOTIDE SEQUENCE [LARGE SCALE GENOMIC DNA]</scope>
    <source>
        <tissue evidence="12">Whole organism</tissue>
    </source>
</reference>
<dbReference type="Proteomes" id="UP000027135">
    <property type="component" value="Unassembled WGS sequence"/>
</dbReference>
<keyword evidence="6 9" id="KW-0863">Zinc-finger</keyword>
<dbReference type="InterPro" id="IPR004162">
    <property type="entry name" value="SINA-like_animal"/>
</dbReference>
<evidence type="ECO:0000313" key="12">
    <source>
        <dbReference type="EMBL" id="KDR20122.1"/>
    </source>
</evidence>
<dbReference type="PROSITE" id="PS51081">
    <property type="entry name" value="ZF_SIAH"/>
    <property type="match status" value="1"/>
</dbReference>
<dbReference type="InParanoid" id="A0A067R991"/>
<dbReference type="InterPro" id="IPR008974">
    <property type="entry name" value="TRAF-like"/>
</dbReference>
<dbReference type="STRING" id="136037.A0A067R991"/>
<evidence type="ECO:0000256" key="3">
    <source>
        <dbReference type="ARBA" id="ARBA00009119"/>
    </source>
</evidence>
<dbReference type="PANTHER" id="PTHR45877">
    <property type="entry name" value="E3 UBIQUITIN-PROTEIN LIGASE SIAH2"/>
    <property type="match status" value="1"/>
</dbReference>
<evidence type="ECO:0000259" key="11">
    <source>
        <dbReference type="PROSITE" id="PS51081"/>
    </source>
</evidence>
<evidence type="ECO:0000256" key="1">
    <source>
        <dbReference type="ARBA" id="ARBA00000900"/>
    </source>
</evidence>
<gene>
    <name evidence="12" type="ORF">L798_05586</name>
</gene>
<keyword evidence="13" id="KW-1185">Reference proteome</keyword>
<dbReference type="EC" id="2.3.2.27" evidence="10"/>
<proteinExistence type="inferred from homology"/>
<evidence type="ECO:0000256" key="6">
    <source>
        <dbReference type="ARBA" id="ARBA00022771"/>
    </source>
</evidence>
<keyword evidence="7 10" id="KW-0833">Ubl conjugation pathway</keyword>
<evidence type="ECO:0000256" key="8">
    <source>
        <dbReference type="ARBA" id="ARBA00022833"/>
    </source>
</evidence>
<comment type="function">
    <text evidence="10">E3 ubiquitin-protein ligase that mediates ubiquitination and subsequent proteasomal degradation of target proteins. E3 ubiquitin ligases accept ubiquitin from an E2 ubiquitin-conjugating enzyme in the form of a thioester and then directly transfers the ubiquitin to targeted substrates.</text>
</comment>
<comment type="catalytic activity">
    <reaction evidence="1 10">
        <text>S-ubiquitinyl-[E2 ubiquitin-conjugating enzyme]-L-cysteine + [acceptor protein]-L-lysine = [E2 ubiquitin-conjugating enzyme]-L-cysteine + N(6)-ubiquitinyl-[acceptor protein]-L-lysine.</text>
        <dbReference type="EC" id="2.3.2.27"/>
    </reaction>
</comment>
<name>A0A067R991_ZOONE</name>
<dbReference type="GO" id="GO:0061630">
    <property type="term" value="F:ubiquitin protein ligase activity"/>
    <property type="evidence" value="ECO:0007669"/>
    <property type="project" value="UniProtKB-EC"/>
</dbReference>
<organism evidence="12 13">
    <name type="scientific">Zootermopsis nevadensis</name>
    <name type="common">Dampwood termite</name>
    <dbReference type="NCBI Taxonomy" id="136037"/>
    <lineage>
        <taxon>Eukaryota</taxon>
        <taxon>Metazoa</taxon>
        <taxon>Ecdysozoa</taxon>
        <taxon>Arthropoda</taxon>
        <taxon>Hexapoda</taxon>
        <taxon>Insecta</taxon>
        <taxon>Pterygota</taxon>
        <taxon>Neoptera</taxon>
        <taxon>Polyneoptera</taxon>
        <taxon>Dictyoptera</taxon>
        <taxon>Blattodea</taxon>
        <taxon>Blattoidea</taxon>
        <taxon>Termitoidae</taxon>
        <taxon>Termopsidae</taxon>
        <taxon>Zootermopsis</taxon>
    </lineage>
</organism>
<dbReference type="GO" id="GO:0016567">
    <property type="term" value="P:protein ubiquitination"/>
    <property type="evidence" value="ECO:0007669"/>
    <property type="project" value="UniProtKB-UniPathway"/>
</dbReference>
<evidence type="ECO:0000256" key="2">
    <source>
        <dbReference type="ARBA" id="ARBA00004906"/>
    </source>
</evidence>
<dbReference type="Gene3D" id="2.60.210.10">
    <property type="entry name" value="Apoptosis, Tumor Necrosis Factor Receptor Associated Protein 2, Chain A"/>
    <property type="match status" value="1"/>
</dbReference>
<evidence type="ECO:0000256" key="5">
    <source>
        <dbReference type="ARBA" id="ARBA00022723"/>
    </source>
</evidence>
<evidence type="ECO:0000313" key="13">
    <source>
        <dbReference type="Proteomes" id="UP000027135"/>
    </source>
</evidence>
<keyword evidence="4" id="KW-0808">Transferase</keyword>
<evidence type="ECO:0000256" key="4">
    <source>
        <dbReference type="ARBA" id="ARBA00022679"/>
    </source>
</evidence>
<dbReference type="EMBL" id="KK852619">
    <property type="protein sequence ID" value="KDR20122.1"/>
    <property type="molecule type" value="Genomic_DNA"/>
</dbReference>
<evidence type="ECO:0000256" key="10">
    <source>
        <dbReference type="RuleBase" id="RU201113"/>
    </source>
</evidence>
<dbReference type="InterPro" id="IPR049548">
    <property type="entry name" value="Sina-like_RING"/>
</dbReference>
<dbReference type="GO" id="GO:0031624">
    <property type="term" value="F:ubiquitin conjugating enzyme binding"/>
    <property type="evidence" value="ECO:0007669"/>
    <property type="project" value="TreeGrafter"/>
</dbReference>
<comment type="domain">
    <text evidence="10">The RING-type zinc finger domain is essential for ubiquitin ligase activity.</text>
</comment>
<dbReference type="Pfam" id="PF21362">
    <property type="entry name" value="Sina_RING"/>
    <property type="match status" value="1"/>
</dbReference>
<comment type="pathway">
    <text evidence="2 10">Protein modification; protein ubiquitination.</text>
</comment>
<dbReference type="Pfam" id="PF03145">
    <property type="entry name" value="Sina_TRAF"/>
    <property type="match status" value="1"/>
</dbReference>
<dbReference type="InterPro" id="IPR013010">
    <property type="entry name" value="Znf_SIAH"/>
</dbReference>
<dbReference type="eggNOG" id="KOG3002">
    <property type="taxonomic scope" value="Eukaryota"/>
</dbReference>
<keyword evidence="8 10" id="KW-0862">Zinc</keyword>
<dbReference type="GO" id="GO:0008270">
    <property type="term" value="F:zinc ion binding"/>
    <property type="evidence" value="ECO:0007669"/>
    <property type="project" value="UniProtKB-KW"/>
</dbReference>
<evidence type="ECO:0000256" key="9">
    <source>
        <dbReference type="PROSITE-ProRule" id="PRU00455"/>
    </source>
</evidence>
<dbReference type="Pfam" id="PF21361">
    <property type="entry name" value="Sina_ZnF"/>
    <property type="match status" value="1"/>
</dbReference>
<dbReference type="SUPFAM" id="SSF49599">
    <property type="entry name" value="TRAF domain-like"/>
    <property type="match status" value="1"/>
</dbReference>
<dbReference type="UniPathway" id="UPA00143"/>
<dbReference type="PANTHER" id="PTHR45877:SF2">
    <property type="entry name" value="E3 UBIQUITIN-PROTEIN LIGASE SINA-RELATED"/>
    <property type="match status" value="1"/>
</dbReference>
<sequence>MMPSDRDDFQAILNLLECEICNRPTSPPIVMCEIGHHICHVCRPNMQTCHTCRSDITQLRNDFAEFVSNLIMCTCRYSKYGCREQVNHDQRSQHEDVCPYLPIECLAGKGEKQVSKCGWKGMKSELLEHVRSVHGAEMIRLGQAVEGIECGGFDRTSVKVTLVCAVGDLFWLTAKNDMENNTRLEVVQYIGSKRKAEQFQYKHELTSLDGNTVISFLSSTINCFEDIGTVLDSNLCLHIDINFFKKLFVDINKHVPWYKLTIQKATN</sequence>
<evidence type="ECO:0000256" key="7">
    <source>
        <dbReference type="ARBA" id="ARBA00022786"/>
    </source>
</evidence>
<dbReference type="InterPro" id="IPR018121">
    <property type="entry name" value="7-in-absentia-prot_TRAF-dom"/>
</dbReference>